<dbReference type="Proteomes" id="UP000645517">
    <property type="component" value="Unassembled WGS sequence"/>
</dbReference>
<evidence type="ECO:0000313" key="3">
    <source>
        <dbReference type="Proteomes" id="UP000645517"/>
    </source>
</evidence>
<keyword evidence="1" id="KW-0472">Membrane</keyword>
<evidence type="ECO:0000313" key="2">
    <source>
        <dbReference type="EMBL" id="GGN43248.1"/>
    </source>
</evidence>
<keyword evidence="3" id="KW-1185">Reference proteome</keyword>
<organism evidence="2 3">
    <name type="scientific">Deinococcus daejeonensis</name>
    <dbReference type="NCBI Taxonomy" id="1007098"/>
    <lineage>
        <taxon>Bacteria</taxon>
        <taxon>Thermotogati</taxon>
        <taxon>Deinococcota</taxon>
        <taxon>Deinococci</taxon>
        <taxon>Deinococcales</taxon>
        <taxon>Deinococcaceae</taxon>
        <taxon>Deinococcus</taxon>
    </lineage>
</organism>
<accession>A0ABQ2JD48</accession>
<gene>
    <name evidence="2" type="ORF">GCM10010842_30540</name>
</gene>
<keyword evidence="1" id="KW-1133">Transmembrane helix</keyword>
<sequence>MHVWAGRLLIGIAVVHLTLALAGLIPHRADLAPNGLLGLLDAPWHTPHLDRQAAFWSSIGSFAGAQLLWGLWVTSAPQVSPRTSRGAGLALLTLTACQVALAPISGFWLNLLPAALLIAAGVPHRADQQREATG</sequence>
<dbReference type="InterPro" id="IPR045590">
    <property type="entry name" value="DUF6463"/>
</dbReference>
<dbReference type="RefSeq" id="WP_373290236.1">
    <property type="nucleotide sequence ID" value="NZ_BMOR01000018.1"/>
</dbReference>
<dbReference type="EMBL" id="BMOR01000018">
    <property type="protein sequence ID" value="GGN43248.1"/>
    <property type="molecule type" value="Genomic_DNA"/>
</dbReference>
<feature type="transmembrane region" description="Helical" evidence="1">
    <location>
        <begin position="55"/>
        <end position="74"/>
    </location>
</feature>
<proteinExistence type="predicted"/>
<feature type="transmembrane region" description="Helical" evidence="1">
    <location>
        <begin position="86"/>
        <end position="109"/>
    </location>
</feature>
<dbReference type="Pfam" id="PF20064">
    <property type="entry name" value="DUF6463"/>
    <property type="match status" value="1"/>
</dbReference>
<name>A0ABQ2JD48_9DEIO</name>
<reference evidence="3" key="1">
    <citation type="journal article" date="2019" name="Int. J. Syst. Evol. Microbiol.">
        <title>The Global Catalogue of Microorganisms (GCM) 10K type strain sequencing project: providing services to taxonomists for standard genome sequencing and annotation.</title>
        <authorList>
            <consortium name="The Broad Institute Genomics Platform"/>
            <consortium name="The Broad Institute Genome Sequencing Center for Infectious Disease"/>
            <person name="Wu L."/>
            <person name="Ma J."/>
        </authorList>
    </citation>
    <scope>NUCLEOTIDE SEQUENCE [LARGE SCALE GENOMIC DNA]</scope>
    <source>
        <strain evidence="3">JCM 16918</strain>
    </source>
</reference>
<evidence type="ECO:0000256" key="1">
    <source>
        <dbReference type="SAM" id="Phobius"/>
    </source>
</evidence>
<comment type="caution">
    <text evidence="2">The sequence shown here is derived from an EMBL/GenBank/DDBJ whole genome shotgun (WGS) entry which is preliminary data.</text>
</comment>
<protein>
    <submittedName>
        <fullName evidence="2">Uncharacterized protein</fullName>
    </submittedName>
</protein>
<keyword evidence="1" id="KW-0812">Transmembrane</keyword>